<feature type="domain" description="Peptidase S1" evidence="14">
    <location>
        <begin position="42"/>
        <end position="268"/>
    </location>
</feature>
<comment type="catalytic activity">
    <reaction evidence="11">
        <text>Preferential cleavage: Arg-|-Xaa, Lys-|-Xaa.</text>
        <dbReference type="EC" id="3.4.21.4"/>
    </reaction>
</comment>
<keyword evidence="3 13" id="KW-0645">Protease</keyword>
<evidence type="ECO:0000256" key="9">
    <source>
        <dbReference type="ARBA" id="ARBA00023157"/>
    </source>
</evidence>
<dbReference type="SMART" id="SM00020">
    <property type="entry name" value="Tryp_SPc"/>
    <property type="match status" value="1"/>
</dbReference>
<keyword evidence="8" id="KW-0865">Zymogen</keyword>
<evidence type="ECO:0000256" key="10">
    <source>
        <dbReference type="ARBA" id="ARBA00024195"/>
    </source>
</evidence>
<organism evidence="15 16">
    <name type="scientific">Aedes albopictus</name>
    <name type="common">Asian tiger mosquito</name>
    <name type="synonym">Stegomyia albopicta</name>
    <dbReference type="NCBI Taxonomy" id="7160"/>
    <lineage>
        <taxon>Eukaryota</taxon>
        <taxon>Metazoa</taxon>
        <taxon>Ecdysozoa</taxon>
        <taxon>Arthropoda</taxon>
        <taxon>Hexapoda</taxon>
        <taxon>Insecta</taxon>
        <taxon>Pterygota</taxon>
        <taxon>Neoptera</taxon>
        <taxon>Endopterygota</taxon>
        <taxon>Diptera</taxon>
        <taxon>Nematocera</taxon>
        <taxon>Culicoidea</taxon>
        <taxon>Culicidae</taxon>
        <taxon>Culicinae</taxon>
        <taxon>Aedini</taxon>
        <taxon>Aedes</taxon>
        <taxon>Stegomyia</taxon>
    </lineage>
</organism>
<dbReference type="SUPFAM" id="SSF50494">
    <property type="entry name" value="Trypsin-like serine proteases"/>
    <property type="match status" value="1"/>
</dbReference>
<sequence>MRLQVCHYVVPWDAELFVNAQENLAQHVQISEQRYQAGTYRIINGTNAAITQFPYLVSVQRNSGGQKKHICGGAFISQNWILTAAHCLQDETAKGLVIRAESSFHDSGGVLLRVAEIIKHAKFNPEYSKDYDYGLIRLKKSFERAVVAHLKKGPKRFPPGQLCQVMGWGKTSHSDDSRRLLSISVPIVKQSICRLAYRSVDTITPRMLCAGYSSGEKDACEGDSGGPFICRGILTGITSWAEGCAEKGFYGVYSYITPVRSWIRSKTGV</sequence>
<reference evidence="16" key="1">
    <citation type="journal article" date="2015" name="Proc. Natl. Acad. Sci. U.S.A.">
        <title>Genome sequence of the Asian Tiger mosquito, Aedes albopictus, reveals insights into its biology, genetics, and evolution.</title>
        <authorList>
            <person name="Chen X.G."/>
            <person name="Jiang X."/>
            <person name="Gu J."/>
            <person name="Xu M."/>
            <person name="Wu Y."/>
            <person name="Deng Y."/>
            <person name="Zhang C."/>
            <person name="Bonizzoni M."/>
            <person name="Dermauw W."/>
            <person name="Vontas J."/>
            <person name="Armbruster P."/>
            <person name="Huang X."/>
            <person name="Yang Y."/>
            <person name="Zhang H."/>
            <person name="He W."/>
            <person name="Peng H."/>
            <person name="Liu Y."/>
            <person name="Wu K."/>
            <person name="Chen J."/>
            <person name="Lirakis M."/>
            <person name="Topalis P."/>
            <person name="Van Leeuwen T."/>
            <person name="Hall A.B."/>
            <person name="Jiang X."/>
            <person name="Thorpe C."/>
            <person name="Mueller R.L."/>
            <person name="Sun C."/>
            <person name="Waterhouse R.M."/>
            <person name="Yan G."/>
            <person name="Tu Z.J."/>
            <person name="Fang X."/>
            <person name="James A.A."/>
        </authorList>
    </citation>
    <scope>NUCLEOTIDE SEQUENCE [LARGE SCALE GENOMIC DNA]</scope>
    <source>
        <strain evidence="16">Foshan</strain>
    </source>
</reference>
<dbReference type="CDD" id="cd00190">
    <property type="entry name" value="Tryp_SPc"/>
    <property type="match status" value="1"/>
</dbReference>
<dbReference type="PROSITE" id="PS00135">
    <property type="entry name" value="TRYPSIN_SER"/>
    <property type="match status" value="1"/>
</dbReference>
<dbReference type="GeneID" id="109405767"/>
<dbReference type="PROSITE" id="PS00134">
    <property type="entry name" value="TRYPSIN_HIS"/>
    <property type="match status" value="1"/>
</dbReference>
<keyword evidence="16" id="KW-1185">Reference proteome</keyword>
<keyword evidence="5" id="KW-0222">Digestion</keyword>
<proteinExistence type="inferred from homology"/>
<dbReference type="InterPro" id="IPR001314">
    <property type="entry name" value="Peptidase_S1A"/>
</dbReference>
<evidence type="ECO:0000256" key="4">
    <source>
        <dbReference type="ARBA" id="ARBA00022729"/>
    </source>
</evidence>
<evidence type="ECO:0000256" key="7">
    <source>
        <dbReference type="ARBA" id="ARBA00022825"/>
    </source>
</evidence>
<evidence type="ECO:0000313" key="15">
    <source>
        <dbReference type="EnsemblMetazoa" id="AALFPA23_002659.P2603"/>
    </source>
</evidence>
<evidence type="ECO:0000256" key="13">
    <source>
        <dbReference type="RuleBase" id="RU363034"/>
    </source>
</evidence>
<dbReference type="InterPro" id="IPR018114">
    <property type="entry name" value="TRYPSIN_HIS"/>
</dbReference>
<evidence type="ECO:0000259" key="14">
    <source>
        <dbReference type="PROSITE" id="PS50240"/>
    </source>
</evidence>
<dbReference type="PANTHER" id="PTHR24276">
    <property type="entry name" value="POLYSERASE-RELATED"/>
    <property type="match status" value="1"/>
</dbReference>
<keyword evidence="4" id="KW-0732">Signal</keyword>
<name>A0ABM1XTA8_AEDAL</name>
<evidence type="ECO:0000256" key="1">
    <source>
        <dbReference type="ARBA" id="ARBA00004613"/>
    </source>
</evidence>
<comment type="subcellular location">
    <subcellularLocation>
        <location evidence="1">Secreted</location>
    </subcellularLocation>
</comment>
<evidence type="ECO:0000256" key="3">
    <source>
        <dbReference type="ARBA" id="ARBA00022670"/>
    </source>
</evidence>
<dbReference type="InterPro" id="IPR050430">
    <property type="entry name" value="Peptidase_S1"/>
</dbReference>
<dbReference type="InterPro" id="IPR001254">
    <property type="entry name" value="Trypsin_dom"/>
</dbReference>
<dbReference type="EnsemblMetazoa" id="AALFPA23_002659.R2603">
    <property type="protein sequence ID" value="AALFPA23_002659.P2603"/>
    <property type="gene ID" value="AALFPA23_002659"/>
</dbReference>
<evidence type="ECO:0000313" key="16">
    <source>
        <dbReference type="Proteomes" id="UP000069940"/>
    </source>
</evidence>
<evidence type="ECO:0000256" key="5">
    <source>
        <dbReference type="ARBA" id="ARBA00022757"/>
    </source>
</evidence>
<accession>A0ABM1XTA8</accession>
<dbReference type="EC" id="3.4.21.4" evidence="12"/>
<dbReference type="InterPro" id="IPR043504">
    <property type="entry name" value="Peptidase_S1_PA_chymotrypsin"/>
</dbReference>
<dbReference type="Pfam" id="PF00089">
    <property type="entry name" value="Trypsin"/>
    <property type="match status" value="1"/>
</dbReference>
<dbReference type="Gene3D" id="2.40.10.10">
    <property type="entry name" value="Trypsin-like serine proteases"/>
    <property type="match status" value="1"/>
</dbReference>
<keyword evidence="6 13" id="KW-0378">Hydrolase</keyword>
<dbReference type="RefSeq" id="XP_062713804.1">
    <property type="nucleotide sequence ID" value="XM_062857820.1"/>
</dbReference>
<dbReference type="PRINTS" id="PR00722">
    <property type="entry name" value="CHYMOTRYPSIN"/>
</dbReference>
<evidence type="ECO:0000256" key="2">
    <source>
        <dbReference type="ARBA" id="ARBA00022525"/>
    </source>
</evidence>
<evidence type="ECO:0000256" key="8">
    <source>
        <dbReference type="ARBA" id="ARBA00023145"/>
    </source>
</evidence>
<protein>
    <recommendedName>
        <fullName evidence="12">trypsin</fullName>
        <ecNumber evidence="12">3.4.21.4</ecNumber>
    </recommendedName>
</protein>
<dbReference type="InterPro" id="IPR033116">
    <property type="entry name" value="TRYPSIN_SER"/>
</dbReference>
<keyword evidence="7 13" id="KW-0720">Serine protease</keyword>
<reference evidence="15" key="2">
    <citation type="submission" date="2025-05" db="UniProtKB">
        <authorList>
            <consortium name="EnsemblMetazoa"/>
        </authorList>
    </citation>
    <scope>IDENTIFICATION</scope>
    <source>
        <strain evidence="15">Foshan</strain>
    </source>
</reference>
<dbReference type="PROSITE" id="PS50240">
    <property type="entry name" value="TRYPSIN_DOM"/>
    <property type="match status" value="1"/>
</dbReference>
<dbReference type="Proteomes" id="UP000069940">
    <property type="component" value="Unassembled WGS sequence"/>
</dbReference>
<evidence type="ECO:0000256" key="12">
    <source>
        <dbReference type="ARBA" id="ARBA00038868"/>
    </source>
</evidence>
<dbReference type="PANTHER" id="PTHR24276:SF97">
    <property type="entry name" value="GH13245P2-RELATED"/>
    <property type="match status" value="1"/>
</dbReference>
<evidence type="ECO:0000256" key="11">
    <source>
        <dbReference type="ARBA" id="ARBA00036320"/>
    </source>
</evidence>
<comment type="similarity">
    <text evidence="10">Belongs to the peptidase S1 family. CLIP subfamily.</text>
</comment>
<keyword evidence="9" id="KW-1015">Disulfide bond</keyword>
<dbReference type="InterPro" id="IPR009003">
    <property type="entry name" value="Peptidase_S1_PA"/>
</dbReference>
<evidence type="ECO:0000256" key="6">
    <source>
        <dbReference type="ARBA" id="ARBA00022801"/>
    </source>
</evidence>
<keyword evidence="2" id="KW-0964">Secreted</keyword>